<dbReference type="GO" id="GO:0016787">
    <property type="term" value="F:hydrolase activity"/>
    <property type="evidence" value="ECO:0007669"/>
    <property type="project" value="UniProtKB-KW"/>
</dbReference>
<gene>
    <name evidence="3" type="ORF">DSYM_14800</name>
</gene>
<evidence type="ECO:0000313" key="4">
    <source>
        <dbReference type="Proteomes" id="UP000662914"/>
    </source>
</evidence>
<protein>
    <submittedName>
        <fullName evidence="3">Cysteine hydrolase</fullName>
    </submittedName>
</protein>
<organism evidence="3 4">
    <name type="scientific">Candidatus Desulfobacillus denitrificans</name>
    <dbReference type="NCBI Taxonomy" id="2608985"/>
    <lineage>
        <taxon>Bacteria</taxon>
        <taxon>Pseudomonadati</taxon>
        <taxon>Pseudomonadota</taxon>
        <taxon>Betaproteobacteria</taxon>
        <taxon>Candidatus Desulfobacillus</taxon>
    </lineage>
</organism>
<dbReference type="EMBL" id="AP021857">
    <property type="protein sequence ID" value="BBO20781.1"/>
    <property type="molecule type" value="Genomic_DNA"/>
</dbReference>
<dbReference type="Gene3D" id="3.40.50.850">
    <property type="entry name" value="Isochorismatase-like"/>
    <property type="match status" value="1"/>
</dbReference>
<dbReference type="SUPFAM" id="SSF52499">
    <property type="entry name" value="Isochorismatase-like hydrolases"/>
    <property type="match status" value="1"/>
</dbReference>
<dbReference type="KEGG" id="ddz:DSYM_14800"/>
<dbReference type="Pfam" id="PF00857">
    <property type="entry name" value="Isochorismatase"/>
    <property type="match status" value="1"/>
</dbReference>
<name>A0A809S4U1_9PROT</name>
<dbReference type="AlphaFoldDB" id="A0A809S4U1"/>
<keyword evidence="1 3" id="KW-0378">Hydrolase</keyword>
<accession>A0A809S4U1</accession>
<proteinExistence type="predicted"/>
<sequence length="182" mass="19426">MTTALILIDLQNDYFPGGTMELVSAEAAVAQAARLLQAFRQRGLPVFHVQHIATRPGATFFLPGTPGAEIHQEVRPNGSETVVVKHFPNSFRETGLLEALRAAGATKLVFAGMMTHMCVDSTVRAAADLGFQCSLAADACATRDLQFGAQRIEAAAVQLAYLAGLNGLFARVRPTDELCAEP</sequence>
<reference evidence="3" key="1">
    <citation type="journal article" name="DNA Res.">
        <title>The physiological potential of anammox bacteria as revealed by their core genome structure.</title>
        <authorList>
            <person name="Okubo T."/>
            <person name="Toyoda A."/>
            <person name="Fukuhara K."/>
            <person name="Uchiyama I."/>
            <person name="Harigaya Y."/>
            <person name="Kuroiwa M."/>
            <person name="Suzuki T."/>
            <person name="Murakami Y."/>
            <person name="Suwa Y."/>
            <person name="Takami H."/>
        </authorList>
    </citation>
    <scope>NUCLEOTIDE SEQUENCE</scope>
    <source>
        <strain evidence="3">317325-3</strain>
    </source>
</reference>
<dbReference type="InterPro" id="IPR000868">
    <property type="entry name" value="Isochorismatase-like_dom"/>
</dbReference>
<evidence type="ECO:0000259" key="2">
    <source>
        <dbReference type="Pfam" id="PF00857"/>
    </source>
</evidence>
<dbReference type="PANTHER" id="PTHR43540:SF1">
    <property type="entry name" value="ISOCHORISMATASE HYDROLASE"/>
    <property type="match status" value="1"/>
</dbReference>
<dbReference type="CDD" id="cd01014">
    <property type="entry name" value="nicotinamidase_related"/>
    <property type="match status" value="1"/>
</dbReference>
<dbReference type="InterPro" id="IPR050272">
    <property type="entry name" value="Isochorismatase-like_hydrls"/>
</dbReference>
<dbReference type="InterPro" id="IPR036380">
    <property type="entry name" value="Isochorismatase-like_sf"/>
</dbReference>
<feature type="domain" description="Isochorismatase-like" evidence="2">
    <location>
        <begin position="3"/>
        <end position="159"/>
    </location>
</feature>
<evidence type="ECO:0000313" key="3">
    <source>
        <dbReference type="EMBL" id="BBO20781.1"/>
    </source>
</evidence>
<dbReference type="Proteomes" id="UP000662914">
    <property type="component" value="Chromosome"/>
</dbReference>
<dbReference type="PANTHER" id="PTHR43540">
    <property type="entry name" value="PEROXYUREIDOACRYLATE/UREIDOACRYLATE AMIDOHYDROLASE-RELATED"/>
    <property type="match status" value="1"/>
</dbReference>
<evidence type="ECO:0000256" key="1">
    <source>
        <dbReference type="ARBA" id="ARBA00022801"/>
    </source>
</evidence>